<dbReference type="Gene3D" id="3.40.50.850">
    <property type="entry name" value="Isochorismatase-like"/>
    <property type="match status" value="1"/>
</dbReference>
<dbReference type="CDD" id="cd01014">
    <property type="entry name" value="nicotinamidase_related"/>
    <property type="match status" value="1"/>
</dbReference>
<dbReference type="OrthoDB" id="9794942at2"/>
<dbReference type="InterPro" id="IPR050272">
    <property type="entry name" value="Isochorismatase-like_hydrls"/>
</dbReference>
<protein>
    <submittedName>
        <fullName evidence="3">Nicotinamidase-related amidase</fullName>
    </submittedName>
</protein>
<dbReference type="PANTHER" id="PTHR43540">
    <property type="entry name" value="PEROXYUREIDOACRYLATE/UREIDOACRYLATE AMIDOHYDROLASE-RELATED"/>
    <property type="match status" value="1"/>
</dbReference>
<dbReference type="SUPFAM" id="SSF52499">
    <property type="entry name" value="Isochorismatase-like hydrolases"/>
    <property type="match status" value="1"/>
</dbReference>
<keyword evidence="1" id="KW-0378">Hydrolase</keyword>
<dbReference type="PANTHER" id="PTHR43540:SF1">
    <property type="entry name" value="ISOCHORISMATASE HYDROLASE"/>
    <property type="match status" value="1"/>
</dbReference>
<evidence type="ECO:0000313" key="4">
    <source>
        <dbReference type="Proteomes" id="UP000236752"/>
    </source>
</evidence>
<dbReference type="EMBL" id="FNUZ01000001">
    <property type="protein sequence ID" value="SEF42621.1"/>
    <property type="molecule type" value="Genomic_DNA"/>
</dbReference>
<dbReference type="InterPro" id="IPR036380">
    <property type="entry name" value="Isochorismatase-like_sf"/>
</dbReference>
<reference evidence="3 4" key="1">
    <citation type="submission" date="2016-10" db="EMBL/GenBank/DDBJ databases">
        <authorList>
            <person name="de Groot N.N."/>
        </authorList>
    </citation>
    <scope>NUCLEOTIDE SEQUENCE [LARGE SCALE GENOMIC DNA]</scope>
    <source>
        <strain evidence="3 4">DSM 26915</strain>
    </source>
</reference>
<sequence length="190" mass="20500">MVAHRALLLIDIQKGFDTPFWGARNNPDAEKKAGQLLNAWRQAGAPIIHIRHISRNAGSPLHPNTGSGVDFKDEVTPQDGETVFEKSTNSAFIGTPLEAYLHEHRISDLVICGLTTPHCVSTTTRMAANLGFGVTLAHDACASFDVSADTTWADGLQKPSPQMIHEMAVSHLHGEFCTALSTDTILATFA</sequence>
<dbReference type="Pfam" id="PF00857">
    <property type="entry name" value="Isochorismatase"/>
    <property type="match status" value="1"/>
</dbReference>
<evidence type="ECO:0000256" key="1">
    <source>
        <dbReference type="ARBA" id="ARBA00022801"/>
    </source>
</evidence>
<keyword evidence="4" id="KW-1185">Reference proteome</keyword>
<evidence type="ECO:0000313" key="3">
    <source>
        <dbReference type="EMBL" id="SEF42621.1"/>
    </source>
</evidence>
<dbReference type="InterPro" id="IPR000868">
    <property type="entry name" value="Isochorismatase-like_dom"/>
</dbReference>
<dbReference type="Proteomes" id="UP000236752">
    <property type="component" value="Unassembled WGS sequence"/>
</dbReference>
<gene>
    <name evidence="3" type="ORF">SAMN04488045_0010</name>
</gene>
<feature type="domain" description="Isochorismatase-like" evidence="2">
    <location>
        <begin position="6"/>
        <end position="150"/>
    </location>
</feature>
<dbReference type="AlphaFoldDB" id="A0A1H5RYN0"/>
<evidence type="ECO:0000259" key="2">
    <source>
        <dbReference type="Pfam" id="PF00857"/>
    </source>
</evidence>
<proteinExistence type="predicted"/>
<dbReference type="GO" id="GO:0016787">
    <property type="term" value="F:hydrolase activity"/>
    <property type="evidence" value="ECO:0007669"/>
    <property type="project" value="UniProtKB-KW"/>
</dbReference>
<name>A0A1H5RYN0_9RHOB</name>
<organism evidence="3 4">
    <name type="scientific">Thalassococcus halodurans</name>
    <dbReference type="NCBI Taxonomy" id="373675"/>
    <lineage>
        <taxon>Bacteria</taxon>
        <taxon>Pseudomonadati</taxon>
        <taxon>Pseudomonadota</taxon>
        <taxon>Alphaproteobacteria</taxon>
        <taxon>Rhodobacterales</taxon>
        <taxon>Roseobacteraceae</taxon>
        <taxon>Thalassococcus</taxon>
    </lineage>
</organism>
<accession>A0A1H5RYN0</accession>